<dbReference type="AlphaFoldDB" id="A0A6H1ZKM2"/>
<sequence>MIQNITLHEEWAEVEELIKGKLDDLLLDFPISSDFQTIAINSLANRKAYELLVEFLKEVGFNKGNTVSGIKRDLT</sequence>
<organism evidence="1">
    <name type="scientific">viral metagenome</name>
    <dbReference type="NCBI Taxonomy" id="1070528"/>
    <lineage>
        <taxon>unclassified sequences</taxon>
        <taxon>metagenomes</taxon>
        <taxon>organismal metagenomes</taxon>
    </lineage>
</organism>
<evidence type="ECO:0000313" key="1">
    <source>
        <dbReference type="EMBL" id="QJA48009.1"/>
    </source>
</evidence>
<protein>
    <submittedName>
        <fullName evidence="1">Uncharacterized protein</fullName>
    </submittedName>
</protein>
<dbReference type="EMBL" id="MT144722">
    <property type="protein sequence ID" value="QJH98228.1"/>
    <property type="molecule type" value="Genomic_DNA"/>
</dbReference>
<dbReference type="EMBL" id="MT144067">
    <property type="protein sequence ID" value="QJA48009.1"/>
    <property type="molecule type" value="Genomic_DNA"/>
</dbReference>
<reference evidence="1" key="1">
    <citation type="submission" date="2020-03" db="EMBL/GenBank/DDBJ databases">
        <title>The deep terrestrial virosphere.</title>
        <authorList>
            <person name="Holmfeldt K."/>
            <person name="Nilsson E."/>
            <person name="Simone D."/>
            <person name="Lopez-Fernandez M."/>
            <person name="Wu X."/>
            <person name="de Brujin I."/>
            <person name="Lundin D."/>
            <person name="Andersson A."/>
            <person name="Bertilsson S."/>
            <person name="Dopson M."/>
        </authorList>
    </citation>
    <scope>NUCLEOTIDE SEQUENCE</scope>
    <source>
        <strain evidence="1">TM448A00804</strain>
        <strain evidence="2">TM448B01250</strain>
    </source>
</reference>
<evidence type="ECO:0000313" key="2">
    <source>
        <dbReference type="EMBL" id="QJH98228.1"/>
    </source>
</evidence>
<accession>A0A6H1ZKM2</accession>
<proteinExistence type="predicted"/>
<gene>
    <name evidence="1" type="ORF">TM448A00804_0027</name>
    <name evidence="2" type="ORF">TM448B01250_0016</name>
</gene>
<name>A0A6H1ZKM2_9ZZZZ</name>